<feature type="domain" description="Disease resistance R13L4/SHOC-2-like LRR" evidence="8">
    <location>
        <begin position="561"/>
        <end position="666"/>
    </location>
</feature>
<evidence type="ECO:0000313" key="10">
    <source>
        <dbReference type="RefSeq" id="XP_048133284.1"/>
    </source>
</evidence>
<dbReference type="RefSeq" id="XP_048133284.1">
    <property type="nucleotide sequence ID" value="XM_048277327.1"/>
</dbReference>
<dbReference type="InterPro" id="IPR002182">
    <property type="entry name" value="NB-ARC"/>
</dbReference>
<dbReference type="Pfam" id="PF23598">
    <property type="entry name" value="LRR_14"/>
    <property type="match status" value="1"/>
</dbReference>
<dbReference type="PANTHER" id="PTHR36766">
    <property type="entry name" value="PLANT BROAD-SPECTRUM MILDEW RESISTANCE PROTEIN RPW8"/>
    <property type="match status" value="1"/>
</dbReference>
<keyword evidence="3" id="KW-0611">Plant defense</keyword>
<feature type="domain" description="Disease resistance protein winged helix" evidence="7">
    <location>
        <begin position="392"/>
        <end position="465"/>
    </location>
</feature>
<dbReference type="InterPro" id="IPR041118">
    <property type="entry name" value="Rx_N"/>
</dbReference>
<feature type="domain" description="NB-ARC" evidence="5">
    <location>
        <begin position="122"/>
        <end position="305"/>
    </location>
</feature>
<evidence type="ECO:0000256" key="1">
    <source>
        <dbReference type="ARBA" id="ARBA00022737"/>
    </source>
</evidence>
<dbReference type="InterPro" id="IPR027417">
    <property type="entry name" value="P-loop_NTPase"/>
</dbReference>
<dbReference type="Pfam" id="PF00931">
    <property type="entry name" value="NB-ARC"/>
    <property type="match status" value="1"/>
</dbReference>
<sequence length="699" mass="79043">MAEAVLSGLATSILNSLAAEIAKPGGSLASQKIRLLCGAKDELQSLREHRPVKLWLKRLKDVLYDVQDLLDDVATEDLRRKVTSGNKTWKELDPHLSGPTVAIERRRTTHSFVREEEIIGREEDKKEIIAHLLDSSSGERVSVVSIVGIGGLGKTTLARLVYNDDKVKDCFKPKLWACHGDPNNFDEYVIIKEILKSAQHECQGDPEMMRDLQDIENKSKDRLQQLLRKVLDGKKYLLVLDDLWNEDHHAWLPLQSLLMGGSWGSKILVTTRNRAVVRATNVKSVVRALPGLSEDKSWDLFKKIALVDGEETLNPSLKEKCRDMVKKCAGVPLAIRTIGSLLYETEENKWDGLIDRELSEIDTSERGIMEALKVSYYHLPSALKHCFAYCALFPKDHVFDKETLIQLWMAQGFIESLHKNEDPERAGDRYVLHLLWRSFLEVEEVDDSTNEVKMFKMHDLMHDLASKVAGDECKMINHNEGGIDRETRHVSFTFQSSLLQNMTTRLEAANLRTFLTLTNKRTYGQEVSPIECEGIFTKIRRCRTLALLGPDFCIPSSLGSRLKHLRFLDISENWSIKSLPDSITDLLNLQTLKLSGCRNLTTLPKDLKKLVNLRHLLIDGCDSLTHMPCGLNHLSSLQTLSKFVVQKMGHRVPGGVGRVDELDVLNKLAGSISLEKLEFLQPAPNKGHLGKKKVSVRWC</sequence>
<evidence type="ECO:0000256" key="4">
    <source>
        <dbReference type="ARBA" id="ARBA00022840"/>
    </source>
</evidence>
<keyword evidence="9" id="KW-1185">Reference proteome</keyword>
<name>A0ABM3H9L7_9MYRT</name>
<reference evidence="10" key="2">
    <citation type="submission" date="2025-08" db="UniProtKB">
        <authorList>
            <consortium name="RefSeq"/>
        </authorList>
    </citation>
    <scope>IDENTIFICATION</scope>
    <source>
        <tissue evidence="10">Leaf</tissue>
    </source>
</reference>
<dbReference type="SUPFAM" id="SSF52540">
    <property type="entry name" value="P-loop containing nucleoside triphosphate hydrolases"/>
    <property type="match status" value="1"/>
</dbReference>
<dbReference type="InterPro" id="IPR036388">
    <property type="entry name" value="WH-like_DNA-bd_sf"/>
</dbReference>
<evidence type="ECO:0000259" key="7">
    <source>
        <dbReference type="Pfam" id="PF23559"/>
    </source>
</evidence>
<dbReference type="SUPFAM" id="SSF52058">
    <property type="entry name" value="L domain-like"/>
    <property type="match status" value="1"/>
</dbReference>
<dbReference type="Gene3D" id="3.40.50.300">
    <property type="entry name" value="P-loop containing nucleotide triphosphate hydrolases"/>
    <property type="match status" value="1"/>
</dbReference>
<keyword evidence="4" id="KW-0067">ATP-binding</keyword>
<dbReference type="PRINTS" id="PR00364">
    <property type="entry name" value="DISEASERSIST"/>
</dbReference>
<dbReference type="InterPro" id="IPR042197">
    <property type="entry name" value="Apaf_helical"/>
</dbReference>
<dbReference type="PANTHER" id="PTHR36766:SF35">
    <property type="entry name" value="DISEASE RESISTANCE PROTEIN RGA3"/>
    <property type="match status" value="1"/>
</dbReference>
<dbReference type="Gene3D" id="1.10.8.430">
    <property type="entry name" value="Helical domain of apoptotic protease-activating factors"/>
    <property type="match status" value="1"/>
</dbReference>
<keyword evidence="1" id="KW-0677">Repeat</keyword>
<dbReference type="InterPro" id="IPR058922">
    <property type="entry name" value="WHD_DRP"/>
</dbReference>
<feature type="domain" description="Disease resistance N-terminal" evidence="6">
    <location>
        <begin position="49"/>
        <end position="87"/>
    </location>
</feature>
<proteinExistence type="predicted"/>
<dbReference type="Pfam" id="PF18052">
    <property type="entry name" value="Rx_N"/>
    <property type="match status" value="1"/>
</dbReference>
<evidence type="ECO:0000259" key="5">
    <source>
        <dbReference type="Pfam" id="PF00931"/>
    </source>
</evidence>
<keyword evidence="2" id="KW-0547">Nucleotide-binding</keyword>
<dbReference type="InterPro" id="IPR032675">
    <property type="entry name" value="LRR_dom_sf"/>
</dbReference>
<evidence type="ECO:0000256" key="2">
    <source>
        <dbReference type="ARBA" id="ARBA00022741"/>
    </source>
</evidence>
<dbReference type="GeneID" id="125314599"/>
<evidence type="ECO:0000313" key="9">
    <source>
        <dbReference type="Proteomes" id="UP000827889"/>
    </source>
</evidence>
<reference evidence="9" key="1">
    <citation type="submission" date="2025-05" db="UniProtKB">
        <authorList>
            <consortium name="RefSeq"/>
        </authorList>
    </citation>
    <scope>NUCLEOTIDE SEQUENCE [LARGE SCALE GENOMIC DNA]</scope>
</reference>
<dbReference type="InterPro" id="IPR055414">
    <property type="entry name" value="LRR_R13L4/SHOC2-like"/>
</dbReference>
<dbReference type="Proteomes" id="UP000827889">
    <property type="component" value="Chromosome 1"/>
</dbReference>
<evidence type="ECO:0000256" key="3">
    <source>
        <dbReference type="ARBA" id="ARBA00022821"/>
    </source>
</evidence>
<dbReference type="Pfam" id="PF23559">
    <property type="entry name" value="WHD_DRP"/>
    <property type="match status" value="1"/>
</dbReference>
<evidence type="ECO:0000259" key="6">
    <source>
        <dbReference type="Pfam" id="PF18052"/>
    </source>
</evidence>
<dbReference type="Gene3D" id="1.10.10.10">
    <property type="entry name" value="Winged helix-like DNA-binding domain superfamily/Winged helix DNA-binding domain"/>
    <property type="match status" value="1"/>
</dbReference>
<organism evidence="9 10">
    <name type="scientific">Rhodamnia argentea</name>
    <dbReference type="NCBI Taxonomy" id="178133"/>
    <lineage>
        <taxon>Eukaryota</taxon>
        <taxon>Viridiplantae</taxon>
        <taxon>Streptophyta</taxon>
        <taxon>Embryophyta</taxon>
        <taxon>Tracheophyta</taxon>
        <taxon>Spermatophyta</taxon>
        <taxon>Magnoliopsida</taxon>
        <taxon>eudicotyledons</taxon>
        <taxon>Gunneridae</taxon>
        <taxon>Pentapetalae</taxon>
        <taxon>rosids</taxon>
        <taxon>malvids</taxon>
        <taxon>Myrtales</taxon>
        <taxon>Myrtaceae</taxon>
        <taxon>Myrtoideae</taxon>
        <taxon>Myrteae</taxon>
        <taxon>Australasian group</taxon>
        <taxon>Rhodamnia</taxon>
    </lineage>
</organism>
<gene>
    <name evidence="10" type="primary">LOC125314599</name>
</gene>
<dbReference type="Gene3D" id="3.80.10.10">
    <property type="entry name" value="Ribonuclease Inhibitor"/>
    <property type="match status" value="1"/>
</dbReference>
<protein>
    <submittedName>
        <fullName evidence="10">Disease resistance protein RGA3</fullName>
    </submittedName>
</protein>
<accession>A0ABM3H9L7</accession>
<evidence type="ECO:0000259" key="8">
    <source>
        <dbReference type="Pfam" id="PF23598"/>
    </source>
</evidence>